<keyword evidence="10" id="KW-0548">Nucleotidyltransferase</keyword>
<evidence type="ECO:0000256" key="7">
    <source>
        <dbReference type="ARBA" id="ARBA00023150"/>
    </source>
</evidence>
<dbReference type="AlphaFoldDB" id="A0A2T1C6P9"/>
<evidence type="ECO:0000256" key="4">
    <source>
        <dbReference type="ARBA" id="ARBA00022741"/>
    </source>
</evidence>
<evidence type="ECO:0000259" key="9">
    <source>
        <dbReference type="Pfam" id="PF12804"/>
    </source>
</evidence>
<dbReference type="Pfam" id="PF12804">
    <property type="entry name" value="NTP_transf_3"/>
    <property type="match status" value="1"/>
</dbReference>
<dbReference type="EMBL" id="PVWJ01000021">
    <property type="protein sequence ID" value="PSB03950.1"/>
    <property type="molecule type" value="Genomic_DNA"/>
</dbReference>
<comment type="function">
    <text evidence="8">Transfers a GMP moiety from GTP to Mo-molybdopterin (Mo-MPT) cofactor (Moco or molybdenum cofactor) to form Mo-molybdopterin guanine dinucleotide (Mo-MGD) cofactor.</text>
</comment>
<comment type="domain">
    <text evidence="8">The N-terminal domain determines nucleotide recognition and specific binding, while the C-terminal domain determines the specific binding to the target protein.</text>
</comment>
<evidence type="ECO:0000313" key="10">
    <source>
        <dbReference type="EMBL" id="PSB03950.1"/>
    </source>
</evidence>
<keyword evidence="11" id="KW-1185">Reference proteome</keyword>
<dbReference type="Proteomes" id="UP000238762">
    <property type="component" value="Unassembled WGS sequence"/>
</dbReference>
<evidence type="ECO:0000313" key="11">
    <source>
        <dbReference type="Proteomes" id="UP000238762"/>
    </source>
</evidence>
<keyword evidence="7 8" id="KW-0501">Molybdenum cofactor biosynthesis</keyword>
<sequence length="216" mass="23901">MNDRLSNSNSDLAAIILAGGKSSRMGTDKALIEIEGIPLIQRITQIAQGLTPQVYVVTSTPEKYQSYLKGCELVKEIDPQGPLTGFAEGLSWTHTEWVLLLACDLPKLKLEPLQEWVSRLPEIAPEAIAYLPHHPKGWEPLCGFYGRSSLPHLQAYIASGGRSFQEWLAQHLVIEIPLAEPDLLFNCNTPADLNNILSNFSLALDNCDLKKKIAEN</sequence>
<evidence type="ECO:0000256" key="5">
    <source>
        <dbReference type="ARBA" id="ARBA00022842"/>
    </source>
</evidence>
<comment type="caution">
    <text evidence="10">The sequence shown here is derived from an EMBL/GenBank/DDBJ whole genome shotgun (WGS) entry which is preliminary data.</text>
</comment>
<name>A0A2T1C6P9_9CYAN</name>
<evidence type="ECO:0000256" key="2">
    <source>
        <dbReference type="ARBA" id="ARBA00022679"/>
    </source>
</evidence>
<proteinExistence type="inferred from homology"/>
<dbReference type="GO" id="GO:0006777">
    <property type="term" value="P:Mo-molybdopterin cofactor biosynthetic process"/>
    <property type="evidence" value="ECO:0007669"/>
    <property type="project" value="UniProtKB-KW"/>
</dbReference>
<feature type="binding site" evidence="8">
    <location>
        <position position="104"/>
    </location>
    <ligand>
        <name>Mg(2+)</name>
        <dbReference type="ChEBI" id="CHEBI:18420"/>
    </ligand>
</feature>
<comment type="subcellular location">
    <subcellularLocation>
        <location evidence="8">Cytoplasm</location>
    </subcellularLocation>
</comment>
<evidence type="ECO:0000256" key="1">
    <source>
        <dbReference type="ARBA" id="ARBA00022490"/>
    </source>
</evidence>
<dbReference type="CDD" id="cd02503">
    <property type="entry name" value="MobA"/>
    <property type="match status" value="1"/>
</dbReference>
<feature type="binding site" evidence="8">
    <location>
        <position position="29"/>
    </location>
    <ligand>
        <name>GTP</name>
        <dbReference type="ChEBI" id="CHEBI:37565"/>
    </ligand>
</feature>
<keyword evidence="2 8" id="KW-0808">Transferase</keyword>
<feature type="binding site" evidence="8">
    <location>
        <begin position="17"/>
        <end position="19"/>
    </location>
    <ligand>
        <name>GTP</name>
        <dbReference type="ChEBI" id="CHEBI:37565"/>
    </ligand>
</feature>
<evidence type="ECO:0000256" key="3">
    <source>
        <dbReference type="ARBA" id="ARBA00022723"/>
    </source>
</evidence>
<comment type="catalytic activity">
    <reaction evidence="8">
        <text>Mo-molybdopterin + GTP + H(+) = Mo-molybdopterin guanine dinucleotide + diphosphate</text>
        <dbReference type="Rhea" id="RHEA:34243"/>
        <dbReference type="ChEBI" id="CHEBI:15378"/>
        <dbReference type="ChEBI" id="CHEBI:33019"/>
        <dbReference type="ChEBI" id="CHEBI:37565"/>
        <dbReference type="ChEBI" id="CHEBI:71302"/>
        <dbReference type="ChEBI" id="CHEBI:71310"/>
        <dbReference type="EC" id="2.7.7.77"/>
    </reaction>
</comment>
<organism evidence="10 11">
    <name type="scientific">Merismopedia glauca CCAP 1448/3</name>
    <dbReference type="NCBI Taxonomy" id="1296344"/>
    <lineage>
        <taxon>Bacteria</taxon>
        <taxon>Bacillati</taxon>
        <taxon>Cyanobacteriota</taxon>
        <taxon>Cyanophyceae</taxon>
        <taxon>Synechococcales</taxon>
        <taxon>Merismopediaceae</taxon>
        <taxon>Merismopedia</taxon>
    </lineage>
</organism>
<evidence type="ECO:0000256" key="8">
    <source>
        <dbReference type="HAMAP-Rule" id="MF_00316"/>
    </source>
</evidence>
<dbReference type="PANTHER" id="PTHR19136:SF81">
    <property type="entry name" value="MOLYBDENUM COFACTOR GUANYLYLTRANSFERASE"/>
    <property type="match status" value="1"/>
</dbReference>
<keyword evidence="4 8" id="KW-0547">Nucleotide-binding</keyword>
<dbReference type="Gene3D" id="3.90.550.10">
    <property type="entry name" value="Spore Coat Polysaccharide Biosynthesis Protein SpsA, Chain A"/>
    <property type="match status" value="1"/>
</dbReference>
<gene>
    <name evidence="8" type="primary">mobA</name>
    <name evidence="10" type="ORF">C7B64_06185</name>
</gene>
<keyword evidence="5 8" id="KW-0460">Magnesium</keyword>
<keyword evidence="1 8" id="KW-0963">Cytoplasm</keyword>
<dbReference type="OrthoDB" id="9788394at2"/>
<comment type="cofactor">
    <cofactor evidence="8">
        <name>Mg(2+)</name>
        <dbReference type="ChEBI" id="CHEBI:18420"/>
    </cofactor>
</comment>
<dbReference type="InterPro" id="IPR025877">
    <property type="entry name" value="MobA-like_NTP_Trfase"/>
</dbReference>
<evidence type="ECO:0000256" key="6">
    <source>
        <dbReference type="ARBA" id="ARBA00023134"/>
    </source>
</evidence>
<dbReference type="GO" id="GO:0005525">
    <property type="term" value="F:GTP binding"/>
    <property type="evidence" value="ECO:0007669"/>
    <property type="project" value="UniProtKB-UniRule"/>
</dbReference>
<dbReference type="GO" id="GO:0005737">
    <property type="term" value="C:cytoplasm"/>
    <property type="evidence" value="ECO:0007669"/>
    <property type="project" value="UniProtKB-SubCell"/>
</dbReference>
<keyword evidence="3 8" id="KW-0479">Metal-binding</keyword>
<dbReference type="GO" id="GO:0061603">
    <property type="term" value="F:molybdenum cofactor guanylyltransferase activity"/>
    <property type="evidence" value="ECO:0007669"/>
    <property type="project" value="UniProtKB-EC"/>
</dbReference>
<comment type="similarity">
    <text evidence="8">Belongs to the MobA family.</text>
</comment>
<dbReference type="InterPro" id="IPR013482">
    <property type="entry name" value="Molybde_CF_guanTrfase"/>
</dbReference>
<dbReference type="EC" id="2.7.7.77" evidence="8"/>
<dbReference type="InterPro" id="IPR029044">
    <property type="entry name" value="Nucleotide-diphossugar_trans"/>
</dbReference>
<protein>
    <recommendedName>
        <fullName evidence="8">Probable molybdenum cofactor guanylyltransferase</fullName>
        <shortName evidence="8">MoCo guanylyltransferase</shortName>
        <ecNumber evidence="8">2.7.7.77</ecNumber>
    </recommendedName>
    <alternativeName>
        <fullName evidence="8">GTP:molybdopterin guanylyltransferase</fullName>
    </alternativeName>
    <alternativeName>
        <fullName evidence="8">Mo-MPT guanylyltransferase</fullName>
    </alternativeName>
    <alternativeName>
        <fullName evidence="8">Molybdopterin guanylyltransferase</fullName>
    </alternativeName>
    <alternativeName>
        <fullName evidence="8">Molybdopterin-guanine dinucleotide synthase</fullName>
        <shortName evidence="8">MGD synthase</shortName>
    </alternativeName>
</protein>
<keyword evidence="6 8" id="KW-0342">GTP-binding</keyword>
<dbReference type="GO" id="GO:0046872">
    <property type="term" value="F:metal ion binding"/>
    <property type="evidence" value="ECO:0007669"/>
    <property type="project" value="UniProtKB-KW"/>
</dbReference>
<accession>A0A2T1C6P9</accession>
<dbReference type="RefSeq" id="WP_106287785.1">
    <property type="nucleotide sequence ID" value="NZ_CAWNTC010000230.1"/>
</dbReference>
<comment type="caution">
    <text evidence="8">Lacks conserved residue(s) required for the propagation of feature annotation.</text>
</comment>
<dbReference type="HAMAP" id="MF_00316">
    <property type="entry name" value="MobA"/>
    <property type="match status" value="1"/>
</dbReference>
<feature type="binding site" evidence="8">
    <location>
        <position position="104"/>
    </location>
    <ligand>
        <name>GTP</name>
        <dbReference type="ChEBI" id="CHEBI:37565"/>
    </ligand>
</feature>
<feature type="domain" description="MobA-like NTP transferase" evidence="9">
    <location>
        <begin position="14"/>
        <end position="168"/>
    </location>
</feature>
<reference evidence="10 11" key="2">
    <citation type="submission" date="2018-03" db="EMBL/GenBank/DDBJ databases">
        <title>The ancient ancestry and fast evolution of plastids.</title>
        <authorList>
            <person name="Moore K.R."/>
            <person name="Magnabosco C."/>
            <person name="Momper L."/>
            <person name="Gold D.A."/>
            <person name="Bosak T."/>
            <person name="Fournier G.P."/>
        </authorList>
    </citation>
    <scope>NUCLEOTIDE SEQUENCE [LARGE SCALE GENOMIC DNA]</scope>
    <source>
        <strain evidence="10 11">CCAP 1448/3</strain>
    </source>
</reference>
<dbReference type="SUPFAM" id="SSF53448">
    <property type="entry name" value="Nucleotide-diphospho-sugar transferases"/>
    <property type="match status" value="1"/>
</dbReference>
<dbReference type="PANTHER" id="PTHR19136">
    <property type="entry name" value="MOLYBDENUM COFACTOR GUANYLYLTRANSFERASE"/>
    <property type="match status" value="1"/>
</dbReference>
<reference evidence="10 11" key="1">
    <citation type="submission" date="2018-02" db="EMBL/GenBank/DDBJ databases">
        <authorList>
            <person name="Cohen D.B."/>
            <person name="Kent A.D."/>
        </authorList>
    </citation>
    <scope>NUCLEOTIDE SEQUENCE [LARGE SCALE GENOMIC DNA]</scope>
    <source>
        <strain evidence="10 11">CCAP 1448/3</strain>
    </source>
</reference>
<dbReference type="NCBIfam" id="NF002741">
    <property type="entry name" value="PRK02726.1"/>
    <property type="match status" value="1"/>
</dbReference>